<evidence type="ECO:0000256" key="1">
    <source>
        <dbReference type="ARBA" id="ARBA00022679"/>
    </source>
</evidence>
<keyword evidence="10" id="KW-0533">Nickel</keyword>
<dbReference type="GO" id="GO:0000049">
    <property type="term" value="F:tRNA binding"/>
    <property type="evidence" value="ECO:0007669"/>
    <property type="project" value="UniProtKB-UniRule"/>
</dbReference>
<dbReference type="GO" id="GO:0160016">
    <property type="term" value="F:CCACCA tRNA nucleotidyltransferase activity"/>
    <property type="evidence" value="ECO:0007669"/>
    <property type="project" value="RHEA"/>
</dbReference>
<dbReference type="PROSITE" id="PS51831">
    <property type="entry name" value="HD"/>
    <property type="match status" value="1"/>
</dbReference>
<feature type="binding site" evidence="10">
    <location>
        <position position="97"/>
    </location>
    <ligand>
        <name>CTP</name>
        <dbReference type="ChEBI" id="CHEBI:37563"/>
    </ligand>
</feature>
<feature type="binding site" evidence="10">
    <location>
        <position position="143"/>
    </location>
    <ligand>
        <name>ATP</name>
        <dbReference type="ChEBI" id="CHEBI:30616"/>
    </ligand>
</feature>
<dbReference type="HAMAP" id="MF_01262">
    <property type="entry name" value="CCA_bact_type2"/>
    <property type="match status" value="1"/>
</dbReference>
<dbReference type="GO" id="GO:0000287">
    <property type="term" value="F:magnesium ion binding"/>
    <property type="evidence" value="ECO:0007669"/>
    <property type="project" value="UniProtKB-UniRule"/>
</dbReference>
<feature type="binding site" evidence="10">
    <location>
        <position position="146"/>
    </location>
    <ligand>
        <name>ATP</name>
        <dbReference type="ChEBI" id="CHEBI:30616"/>
    </ligand>
</feature>
<evidence type="ECO:0000259" key="11">
    <source>
        <dbReference type="PROSITE" id="PS51831"/>
    </source>
</evidence>
<comment type="function">
    <text evidence="10">Catalyzes the addition and repair of the essential 3'-terminal CCA sequence in tRNAs without using a nucleic acid template. Adds these three nucleotides in the order of C, C, and A to the tRNA nucleotide-73, using CTP and ATP as substrates and producing inorganic pyrophosphate. tRNA 3'-terminal CCA addition is required both for tRNA processing and repair. Also involved in tRNA surveillance by mediating tandem CCA addition to generate a CCACCA at the 3' terminus of unstable tRNAs. While stable tRNAs receive only 3'-terminal CCA, unstable tRNAs are marked with CCACCA and rapidly degraded.</text>
</comment>
<keyword evidence="5 10" id="KW-0547">Nucleotide-binding</keyword>
<dbReference type="GO" id="GO:0005524">
    <property type="term" value="F:ATP binding"/>
    <property type="evidence" value="ECO:0007669"/>
    <property type="project" value="UniProtKB-UniRule"/>
</dbReference>
<keyword evidence="4 10" id="KW-0479">Metal-binding</keyword>
<dbReference type="InterPro" id="IPR043519">
    <property type="entry name" value="NT_sf"/>
</dbReference>
<comment type="cofactor">
    <cofactor evidence="10">
        <name>Mg(2+)</name>
        <dbReference type="ChEBI" id="CHEBI:18420"/>
    </cofactor>
    <text evidence="10">Magnesium is required for nucleotidyltransferase activity.</text>
</comment>
<dbReference type="PIRSF" id="PIRSF000813">
    <property type="entry name" value="CCA_bact"/>
    <property type="match status" value="1"/>
</dbReference>
<dbReference type="EC" id="3.1.4.-" evidence="10"/>
<feature type="binding site" evidence="10">
    <location>
        <position position="14"/>
    </location>
    <ligand>
        <name>ATP</name>
        <dbReference type="ChEBI" id="CHEBI:30616"/>
    </ligand>
</feature>
<dbReference type="GO" id="GO:0004112">
    <property type="term" value="F:cyclic-nucleotide phosphodiesterase activity"/>
    <property type="evidence" value="ECO:0007669"/>
    <property type="project" value="UniProtKB-UniRule"/>
</dbReference>
<dbReference type="InterPro" id="IPR050124">
    <property type="entry name" value="tRNA_CCA-adding_enzyme"/>
</dbReference>
<evidence type="ECO:0000313" key="13">
    <source>
        <dbReference type="Proteomes" id="UP000294832"/>
    </source>
</evidence>
<dbReference type="GO" id="GO:0042245">
    <property type="term" value="P:RNA repair"/>
    <property type="evidence" value="ECO:0007669"/>
    <property type="project" value="UniProtKB-KW"/>
</dbReference>
<keyword evidence="9 10" id="KW-0694">RNA-binding</keyword>
<organism evidence="12 13">
    <name type="scientific">Shewanella fodinae</name>
    <dbReference type="NCBI Taxonomy" id="552357"/>
    <lineage>
        <taxon>Bacteria</taxon>
        <taxon>Pseudomonadati</taxon>
        <taxon>Pseudomonadota</taxon>
        <taxon>Gammaproteobacteria</taxon>
        <taxon>Alteromonadales</taxon>
        <taxon>Shewanellaceae</taxon>
        <taxon>Shewanella</taxon>
    </lineage>
</organism>
<comment type="cofactor">
    <cofactor evidence="10">
        <name>Ni(2+)</name>
        <dbReference type="ChEBI" id="CHEBI:49786"/>
    </cofactor>
    <text evidence="10">Nickel for phosphatase activity.</text>
</comment>
<comment type="caution">
    <text evidence="12">The sequence shown here is derived from an EMBL/GenBank/DDBJ whole genome shotgun (WGS) entry which is preliminary data.</text>
</comment>
<evidence type="ECO:0000256" key="7">
    <source>
        <dbReference type="ARBA" id="ARBA00022840"/>
    </source>
</evidence>
<dbReference type="Gene3D" id="1.10.3090.10">
    <property type="entry name" value="cca-adding enzyme, domain 2"/>
    <property type="match status" value="1"/>
</dbReference>
<evidence type="ECO:0000313" key="12">
    <source>
        <dbReference type="EMBL" id="TCN87891.1"/>
    </source>
</evidence>
<feature type="binding site" evidence="10">
    <location>
        <position position="27"/>
    </location>
    <ligand>
        <name>Mg(2+)</name>
        <dbReference type="ChEBI" id="CHEBI:18420"/>
    </ligand>
</feature>
<keyword evidence="10" id="KW-0378">Hydrolase</keyword>
<keyword evidence="13" id="KW-1185">Reference proteome</keyword>
<evidence type="ECO:0000256" key="3">
    <source>
        <dbReference type="ARBA" id="ARBA00022695"/>
    </source>
</evidence>
<reference evidence="12 13" key="1">
    <citation type="submission" date="2019-03" db="EMBL/GenBank/DDBJ databases">
        <title>Freshwater and sediment microbial communities from various areas in North America, analyzing microbe dynamics in response to fracking.</title>
        <authorList>
            <person name="Lamendella R."/>
        </authorList>
    </citation>
    <scope>NUCLEOTIDE SEQUENCE [LARGE SCALE GENOMIC DNA]</scope>
    <source>
        <strain evidence="12 13">74A</strain>
    </source>
</reference>
<dbReference type="SUPFAM" id="SSF81891">
    <property type="entry name" value="Poly A polymerase C-terminal region-like"/>
    <property type="match status" value="1"/>
</dbReference>
<dbReference type="PANTHER" id="PTHR47545:SF1">
    <property type="entry name" value="MULTIFUNCTIONAL CCA PROTEIN"/>
    <property type="match status" value="1"/>
</dbReference>
<comment type="similarity">
    <text evidence="10">Belongs to the tRNA nucleotidyltransferase/poly(A) polymerase family. Bacterial CCA-adding enzyme type 1 subfamily.</text>
</comment>
<dbReference type="CDD" id="cd05398">
    <property type="entry name" value="NT_ClassII-CCAase"/>
    <property type="match status" value="1"/>
</dbReference>
<dbReference type="Proteomes" id="UP000294832">
    <property type="component" value="Unassembled WGS sequence"/>
</dbReference>
<feature type="binding site" evidence="10">
    <location>
        <position position="17"/>
    </location>
    <ligand>
        <name>ATP</name>
        <dbReference type="ChEBI" id="CHEBI:30616"/>
    </ligand>
</feature>
<comment type="catalytic activity">
    <reaction evidence="10">
        <text>a tRNA precursor + 2 CTP + ATP = a tRNA with a 3' CCA end + 3 diphosphate</text>
        <dbReference type="Rhea" id="RHEA:14433"/>
        <dbReference type="Rhea" id="RHEA-COMP:10465"/>
        <dbReference type="Rhea" id="RHEA-COMP:10468"/>
        <dbReference type="ChEBI" id="CHEBI:30616"/>
        <dbReference type="ChEBI" id="CHEBI:33019"/>
        <dbReference type="ChEBI" id="CHEBI:37563"/>
        <dbReference type="ChEBI" id="CHEBI:74896"/>
        <dbReference type="ChEBI" id="CHEBI:83071"/>
        <dbReference type="EC" id="2.7.7.72"/>
    </reaction>
</comment>
<evidence type="ECO:0000256" key="8">
    <source>
        <dbReference type="ARBA" id="ARBA00022842"/>
    </source>
</evidence>
<dbReference type="GO" id="GO:0004810">
    <property type="term" value="F:CCA tRNA nucleotidyltransferase activity"/>
    <property type="evidence" value="ECO:0007669"/>
    <property type="project" value="UniProtKB-UniRule"/>
</dbReference>
<feature type="binding site" evidence="10">
    <location>
        <position position="143"/>
    </location>
    <ligand>
        <name>CTP</name>
        <dbReference type="ChEBI" id="CHEBI:37563"/>
    </ligand>
</feature>
<dbReference type="GO" id="GO:0001680">
    <property type="term" value="P:tRNA 3'-terminal CCA addition"/>
    <property type="evidence" value="ECO:0007669"/>
    <property type="project" value="UniProtKB-UniRule"/>
</dbReference>
<protein>
    <recommendedName>
        <fullName evidence="10">Multifunctional CCA protein</fullName>
    </recommendedName>
    <domain>
        <recommendedName>
            <fullName evidence="10">CCA-adding enzyme</fullName>
            <ecNumber evidence="10">2.7.7.72</ecNumber>
        </recommendedName>
        <alternativeName>
            <fullName evidence="10">CCA tRNA nucleotidyltransferase</fullName>
        </alternativeName>
        <alternativeName>
            <fullName evidence="10">tRNA CCA-pyrophosphorylase</fullName>
        </alternativeName>
        <alternativeName>
            <fullName evidence="10">tRNA adenylyl-/cytidylyl-transferase</fullName>
        </alternativeName>
        <alternativeName>
            <fullName evidence="10">tRNA nucleotidyltransferase</fullName>
        </alternativeName>
        <alternativeName>
            <fullName evidence="10">tRNA-NT</fullName>
        </alternativeName>
    </domain>
    <domain>
        <recommendedName>
            <fullName evidence="10">2'-nucleotidase</fullName>
            <ecNumber evidence="10">3.1.3.-</ecNumber>
        </recommendedName>
    </domain>
    <domain>
        <recommendedName>
            <fullName evidence="10">2',3'-cyclic phosphodiesterase</fullName>
            <ecNumber evidence="10">3.1.4.-</ecNumber>
        </recommendedName>
    </domain>
    <domain>
        <recommendedName>
            <fullName evidence="10">Phosphatase</fullName>
        </recommendedName>
    </domain>
</protein>
<dbReference type="InterPro" id="IPR006674">
    <property type="entry name" value="HD_domain"/>
</dbReference>
<feature type="binding site" evidence="10">
    <location>
        <position position="14"/>
    </location>
    <ligand>
        <name>CTP</name>
        <dbReference type="ChEBI" id="CHEBI:37563"/>
    </ligand>
</feature>
<dbReference type="Pfam" id="PF01743">
    <property type="entry name" value="PolyA_pol"/>
    <property type="match status" value="1"/>
</dbReference>
<dbReference type="EMBL" id="SLWF01000004">
    <property type="protein sequence ID" value="TCN87891.1"/>
    <property type="molecule type" value="Genomic_DNA"/>
</dbReference>
<sequence length="420" mass="47395">MKDLWQVQIYLVGGAVRDQMLGLTVKDRDHVVVGATEQQMLALGYRQVGKDFPVFLHPQTQEEYALARTERKTGRGYGGFSCYASPDVTLEQDLLRRDLTINAMALDADGKLYDPFNGQQDLQQRLLRHVSPAFVEDPLRVLRVARFAARFAAQGFTVAAETLTLMQQIAASGELQALTAERVWQELEKVLQCDAPQIFFEVLRSCNALHPLMPELDALFGVPQPAKWHPEIDSGIHTLMALKQAAQLTTDPQVRFATLIHDLGKALTPKELLPKHHGHGQRGLVPIRQLCERLRVPSDYRDLALLASDQHQNIHILDELRPETILKLFDKADFWRKPARLQQLALVCEADATGRLGLEHKSYPQAQLLQQLFAAATTVNVQPIIEAGYQGQAIRQQLNLQRLEKIRLVKQNYVKNDTTC</sequence>
<name>A0A4R2FGQ8_9GAMM</name>
<evidence type="ECO:0000256" key="5">
    <source>
        <dbReference type="ARBA" id="ARBA00022741"/>
    </source>
</evidence>
<dbReference type="EC" id="3.1.3.-" evidence="10"/>
<feature type="binding site" evidence="10">
    <location>
        <position position="29"/>
    </location>
    <ligand>
        <name>Mg(2+)</name>
        <dbReference type="ChEBI" id="CHEBI:18420"/>
    </ligand>
</feature>
<feature type="domain" description="HD" evidence="11">
    <location>
        <begin position="234"/>
        <end position="335"/>
    </location>
</feature>
<dbReference type="HAMAP" id="MF_01261">
    <property type="entry name" value="CCA_bact_type1"/>
    <property type="match status" value="1"/>
</dbReference>
<dbReference type="AlphaFoldDB" id="A0A4R2FGQ8"/>
<keyword evidence="2 10" id="KW-0819">tRNA processing</keyword>
<keyword evidence="3 10" id="KW-0548">Nucleotidyltransferase</keyword>
<dbReference type="Pfam" id="PF01966">
    <property type="entry name" value="HD"/>
    <property type="match status" value="1"/>
</dbReference>
<comment type="subunit">
    <text evidence="10">Monomer. Can also form homodimers and oligomers.</text>
</comment>
<dbReference type="NCBIfam" id="NF008137">
    <property type="entry name" value="PRK10885.1"/>
    <property type="match status" value="1"/>
</dbReference>
<feature type="binding site" evidence="10">
    <location>
        <position position="146"/>
    </location>
    <ligand>
        <name>CTP</name>
        <dbReference type="ChEBI" id="CHEBI:37563"/>
    </ligand>
</feature>
<dbReference type="Gene3D" id="3.30.460.10">
    <property type="entry name" value="Beta Polymerase, domain 2"/>
    <property type="match status" value="1"/>
</dbReference>
<dbReference type="InterPro" id="IPR032828">
    <property type="entry name" value="PolyA_RNA-bd"/>
</dbReference>
<keyword evidence="6 10" id="KW-0692">RNA repair</keyword>
<dbReference type="EC" id="2.7.7.72" evidence="10"/>
<keyword evidence="7 10" id="KW-0067">ATP-binding</keyword>
<keyword evidence="10" id="KW-0511">Multifunctional enzyme</keyword>
<dbReference type="InterPro" id="IPR002646">
    <property type="entry name" value="PolA_pol_head_dom"/>
</dbReference>
<keyword evidence="1 10" id="KW-0808">Transferase</keyword>
<keyword evidence="8 10" id="KW-0460">Magnesium</keyword>
<evidence type="ECO:0000256" key="9">
    <source>
        <dbReference type="ARBA" id="ARBA00022884"/>
    </source>
</evidence>
<proteinExistence type="inferred from homology"/>
<dbReference type="Pfam" id="PF12627">
    <property type="entry name" value="PolyA_pol_RNAbd"/>
    <property type="match status" value="1"/>
</dbReference>
<comment type="miscellaneous">
    <text evidence="10">A single active site specifically recognizes both ATP and CTP and is responsible for their addition.</text>
</comment>
<comment type="catalytic activity">
    <reaction evidence="10">
        <text>a tRNA with a 3' CCA end + 2 CTP + ATP = a tRNA with a 3' CCACCA end + 3 diphosphate</text>
        <dbReference type="Rhea" id="RHEA:76235"/>
        <dbReference type="Rhea" id="RHEA-COMP:10468"/>
        <dbReference type="Rhea" id="RHEA-COMP:18655"/>
        <dbReference type="ChEBI" id="CHEBI:30616"/>
        <dbReference type="ChEBI" id="CHEBI:33019"/>
        <dbReference type="ChEBI" id="CHEBI:37563"/>
        <dbReference type="ChEBI" id="CHEBI:83071"/>
        <dbReference type="ChEBI" id="CHEBI:195187"/>
    </reaction>
</comment>
<feature type="binding site" evidence="10">
    <location>
        <position position="17"/>
    </location>
    <ligand>
        <name>CTP</name>
        <dbReference type="ChEBI" id="CHEBI:37563"/>
    </ligand>
</feature>
<accession>A0A4R2FGQ8</accession>
<dbReference type="PANTHER" id="PTHR47545">
    <property type="entry name" value="MULTIFUNCTIONAL CCA PROTEIN"/>
    <property type="match status" value="1"/>
</dbReference>
<evidence type="ECO:0000256" key="4">
    <source>
        <dbReference type="ARBA" id="ARBA00022723"/>
    </source>
</evidence>
<dbReference type="SUPFAM" id="SSF81301">
    <property type="entry name" value="Nucleotidyltransferase"/>
    <property type="match status" value="1"/>
</dbReference>
<dbReference type="GO" id="GO:0016791">
    <property type="term" value="F:phosphatase activity"/>
    <property type="evidence" value="ECO:0007669"/>
    <property type="project" value="UniProtKB-UniRule"/>
</dbReference>
<evidence type="ECO:0000256" key="2">
    <source>
        <dbReference type="ARBA" id="ARBA00022694"/>
    </source>
</evidence>
<evidence type="ECO:0000256" key="6">
    <source>
        <dbReference type="ARBA" id="ARBA00022800"/>
    </source>
</evidence>
<evidence type="ECO:0000256" key="10">
    <source>
        <dbReference type="HAMAP-Rule" id="MF_01261"/>
    </source>
</evidence>
<dbReference type="InterPro" id="IPR012006">
    <property type="entry name" value="CCA_bact"/>
</dbReference>
<feature type="binding site" evidence="10">
    <location>
        <position position="97"/>
    </location>
    <ligand>
        <name>ATP</name>
        <dbReference type="ChEBI" id="CHEBI:30616"/>
    </ligand>
</feature>
<gene>
    <name evidence="10" type="primary">cca</name>
    <name evidence="12" type="ORF">EDC91_10423</name>
</gene>
<comment type="domain">
    <text evidence="10">Comprises two domains: an N-terminal domain containing the nucleotidyltransferase activity and a C-terminal HD domain associated with both phosphodiesterase and phosphatase activities.</text>
</comment>